<evidence type="ECO:0000256" key="1">
    <source>
        <dbReference type="ARBA" id="ARBA00003029"/>
    </source>
</evidence>
<dbReference type="OrthoDB" id="536093at2759"/>
<sequence>MLTVGIPCQKFTDANELKTLSRTVLSVDAQRMLGVLDGAMKKILVILALRNTKCSIFENEKLNQDLKKIISDYLKISARYSNGNKPERKSSLSTPSEGNPNEPHEEVVENNNKDTKSQSSKMENAENSDPSVNLTVQEVNEVKENITLTVRQLLRVMKSTPYFDQIPDTCLTVKPRSSSTLPDLKLPLSVSNFQEACSQAYLSENLSRPQSHLLRYFLELRGTVFSNMLTTPEDRKRQKKYVKEISNRLNEHQIKVDGLNKELDAIVAKNKAQVQSTAQKVLALQQEIQNLGNYLLDRGQRIKKDENEKLQMIEEKYKIHMETMPMVLDEYADLEKKVNELREAYNKQVEENRKGEKKERANLFKIETELEAKISAYDQEMTALKTLEEEYMRIMEERRLEEERKQREEEQRRALEQSVTTIQAYWRSYKTRKMARGKRGGKGKK</sequence>
<keyword evidence="6" id="KW-0282">Flagellum</keyword>
<evidence type="ECO:0000256" key="4">
    <source>
        <dbReference type="ARBA" id="ARBA00021752"/>
    </source>
</evidence>
<evidence type="ECO:0000256" key="5">
    <source>
        <dbReference type="ARBA" id="ARBA00022490"/>
    </source>
</evidence>
<feature type="coiled-coil region" evidence="12">
    <location>
        <begin position="296"/>
        <end position="418"/>
    </location>
</feature>
<dbReference type="PANTHER" id="PTHR31598:SF1">
    <property type="entry name" value="DYNEIN REGULATORY COMPLEX PROTEIN 10"/>
    <property type="match status" value="1"/>
</dbReference>
<accession>A0A183AV97</accession>
<comment type="similarity">
    <text evidence="3">Belongs to the DRC10 family.</text>
</comment>
<evidence type="ECO:0000256" key="10">
    <source>
        <dbReference type="ARBA" id="ARBA00032180"/>
    </source>
</evidence>
<evidence type="ECO:0000256" key="8">
    <source>
        <dbReference type="ARBA" id="ARBA00023212"/>
    </source>
</evidence>
<dbReference type="Proteomes" id="UP000272942">
    <property type="component" value="Unassembled WGS sequence"/>
</dbReference>
<name>A0A183AV97_9TREM</name>
<keyword evidence="8" id="KW-0206">Cytoskeleton</keyword>
<dbReference type="PANTHER" id="PTHR31598">
    <property type="entry name" value="IQ DOMAIN-CONTAINING PROTEIN D"/>
    <property type="match status" value="1"/>
</dbReference>
<evidence type="ECO:0000256" key="12">
    <source>
        <dbReference type="SAM" id="Coils"/>
    </source>
</evidence>
<organism evidence="16">
    <name type="scientific">Echinostoma caproni</name>
    <dbReference type="NCBI Taxonomy" id="27848"/>
    <lineage>
        <taxon>Eukaryota</taxon>
        <taxon>Metazoa</taxon>
        <taxon>Spiralia</taxon>
        <taxon>Lophotrochozoa</taxon>
        <taxon>Platyhelminthes</taxon>
        <taxon>Trematoda</taxon>
        <taxon>Digenea</taxon>
        <taxon>Plagiorchiida</taxon>
        <taxon>Echinostomata</taxon>
        <taxon>Echinostomatoidea</taxon>
        <taxon>Echinostomatidae</taxon>
        <taxon>Echinostoma</taxon>
    </lineage>
</organism>
<dbReference type="CDD" id="cd23767">
    <property type="entry name" value="IQCD"/>
    <property type="match status" value="1"/>
</dbReference>
<evidence type="ECO:0000256" key="3">
    <source>
        <dbReference type="ARBA" id="ARBA00009071"/>
    </source>
</evidence>
<feature type="compositionally biased region" description="Basic and acidic residues" evidence="13">
    <location>
        <begin position="102"/>
        <end position="116"/>
    </location>
</feature>
<keyword evidence="9" id="KW-0966">Cell projection</keyword>
<feature type="compositionally biased region" description="Polar residues" evidence="13">
    <location>
        <begin position="117"/>
        <end position="133"/>
    </location>
</feature>
<keyword evidence="5" id="KW-0963">Cytoplasm</keyword>
<gene>
    <name evidence="14" type="ORF">ECPE_LOCUS10882</name>
</gene>
<evidence type="ECO:0000256" key="2">
    <source>
        <dbReference type="ARBA" id="ARBA00004611"/>
    </source>
</evidence>
<dbReference type="EMBL" id="UZAN01049853">
    <property type="protein sequence ID" value="VDP87772.1"/>
    <property type="molecule type" value="Genomic_DNA"/>
</dbReference>
<keyword evidence="12" id="KW-0175">Coiled coil</keyword>
<evidence type="ECO:0000256" key="6">
    <source>
        <dbReference type="ARBA" id="ARBA00022846"/>
    </source>
</evidence>
<reference evidence="14 15" key="2">
    <citation type="submission" date="2018-11" db="EMBL/GenBank/DDBJ databases">
        <authorList>
            <consortium name="Pathogen Informatics"/>
        </authorList>
    </citation>
    <scope>NUCLEOTIDE SEQUENCE [LARGE SCALE GENOMIC DNA]</scope>
    <source>
        <strain evidence="14 15">Egypt</strain>
    </source>
</reference>
<evidence type="ECO:0000313" key="16">
    <source>
        <dbReference type="WBParaSite" id="ECPE_0001091601-mRNA-1"/>
    </source>
</evidence>
<evidence type="ECO:0000313" key="15">
    <source>
        <dbReference type="Proteomes" id="UP000272942"/>
    </source>
</evidence>
<evidence type="ECO:0000256" key="11">
    <source>
        <dbReference type="ARBA" id="ARBA00046836"/>
    </source>
</evidence>
<dbReference type="Pfam" id="PF00612">
    <property type="entry name" value="IQ"/>
    <property type="match status" value="1"/>
</dbReference>
<dbReference type="PROSITE" id="PS50096">
    <property type="entry name" value="IQ"/>
    <property type="match status" value="1"/>
</dbReference>
<keyword evidence="15" id="KW-1185">Reference proteome</keyword>
<feature type="region of interest" description="Disordered" evidence="13">
    <location>
        <begin position="83"/>
        <end position="133"/>
    </location>
</feature>
<comment type="subcellular location">
    <subcellularLocation>
        <location evidence="2">Cytoplasm</location>
        <location evidence="2">Cytoskeleton</location>
        <location evidence="2">Flagellum axoneme</location>
    </subcellularLocation>
</comment>
<evidence type="ECO:0000313" key="14">
    <source>
        <dbReference type="EMBL" id="VDP87772.1"/>
    </source>
</evidence>
<reference evidence="16" key="1">
    <citation type="submission" date="2016-06" db="UniProtKB">
        <authorList>
            <consortium name="WormBaseParasite"/>
        </authorList>
    </citation>
    <scope>IDENTIFICATION</scope>
</reference>
<comment type="subunit">
    <text evidence="11">Component of the nexin-dynein regulatory complex (N-DRC). Interacts with CFAP52.</text>
</comment>
<dbReference type="InterPro" id="IPR000048">
    <property type="entry name" value="IQ_motif_EF-hand-BS"/>
</dbReference>
<proteinExistence type="inferred from homology"/>
<evidence type="ECO:0000256" key="9">
    <source>
        <dbReference type="ARBA" id="ARBA00023273"/>
    </source>
</evidence>
<dbReference type="WBParaSite" id="ECPE_0001091601-mRNA-1">
    <property type="protein sequence ID" value="ECPE_0001091601-mRNA-1"/>
    <property type="gene ID" value="ECPE_0001091601"/>
</dbReference>
<feature type="coiled-coil region" evidence="12">
    <location>
        <begin position="242"/>
        <end position="269"/>
    </location>
</feature>
<comment type="function">
    <text evidence="1">Component of the nexin-dynein regulatory complex (N-DRC), a key regulator of ciliary/flagellar motility which maintains the alignment and integrity of the distal axoneme and regulates microtubule sliding in motile axonemes.</text>
</comment>
<keyword evidence="7" id="KW-0969">Cilium</keyword>
<dbReference type="InterPro" id="IPR042815">
    <property type="entry name" value="DRC10"/>
</dbReference>
<dbReference type="AlphaFoldDB" id="A0A183AV97"/>
<protein>
    <recommendedName>
        <fullName evidence="4">Dynein regulatory complex protein 10</fullName>
    </recommendedName>
    <alternativeName>
        <fullName evidence="10">IQ domain-containing protein D</fullName>
    </alternativeName>
</protein>
<evidence type="ECO:0000256" key="13">
    <source>
        <dbReference type="SAM" id="MobiDB-lite"/>
    </source>
</evidence>
<evidence type="ECO:0000256" key="7">
    <source>
        <dbReference type="ARBA" id="ARBA00023069"/>
    </source>
</evidence>